<feature type="region of interest" description="Disordered" evidence="1">
    <location>
        <begin position="1"/>
        <end position="90"/>
    </location>
</feature>
<gene>
    <name evidence="2" type="ORF">GOODEAATRI_002938</name>
</gene>
<keyword evidence="3" id="KW-1185">Reference proteome</keyword>
<accession>A0ABV0MQQ7</accession>
<feature type="compositionally biased region" description="Basic and acidic residues" evidence="1">
    <location>
        <begin position="1"/>
        <end position="11"/>
    </location>
</feature>
<comment type="caution">
    <text evidence="2">The sequence shown here is derived from an EMBL/GenBank/DDBJ whole genome shotgun (WGS) entry which is preliminary data.</text>
</comment>
<dbReference type="EMBL" id="JAHRIO010010105">
    <property type="protein sequence ID" value="MEQ2160783.1"/>
    <property type="molecule type" value="Genomic_DNA"/>
</dbReference>
<evidence type="ECO:0000256" key="1">
    <source>
        <dbReference type="SAM" id="MobiDB-lite"/>
    </source>
</evidence>
<feature type="compositionally biased region" description="Low complexity" evidence="1">
    <location>
        <begin position="62"/>
        <end position="75"/>
    </location>
</feature>
<protein>
    <submittedName>
        <fullName evidence="2">Uncharacterized protein</fullName>
    </submittedName>
</protein>
<reference evidence="2 3" key="1">
    <citation type="submission" date="2021-06" db="EMBL/GenBank/DDBJ databases">
        <authorList>
            <person name="Palmer J.M."/>
        </authorList>
    </citation>
    <scope>NUCLEOTIDE SEQUENCE [LARGE SCALE GENOMIC DNA]</scope>
    <source>
        <strain evidence="2 3">GA_2019</strain>
        <tissue evidence="2">Muscle</tissue>
    </source>
</reference>
<organism evidence="2 3">
    <name type="scientific">Goodea atripinnis</name>
    <dbReference type="NCBI Taxonomy" id="208336"/>
    <lineage>
        <taxon>Eukaryota</taxon>
        <taxon>Metazoa</taxon>
        <taxon>Chordata</taxon>
        <taxon>Craniata</taxon>
        <taxon>Vertebrata</taxon>
        <taxon>Euteleostomi</taxon>
        <taxon>Actinopterygii</taxon>
        <taxon>Neopterygii</taxon>
        <taxon>Teleostei</taxon>
        <taxon>Neoteleostei</taxon>
        <taxon>Acanthomorphata</taxon>
        <taxon>Ovalentaria</taxon>
        <taxon>Atherinomorphae</taxon>
        <taxon>Cyprinodontiformes</taxon>
        <taxon>Goodeidae</taxon>
        <taxon>Goodea</taxon>
    </lineage>
</organism>
<feature type="compositionally biased region" description="Basic and acidic residues" evidence="1">
    <location>
        <begin position="36"/>
        <end position="46"/>
    </location>
</feature>
<evidence type="ECO:0000313" key="2">
    <source>
        <dbReference type="EMBL" id="MEQ2160783.1"/>
    </source>
</evidence>
<sequence>MREDRPGRDAGRSGFNNRGQPLGMNDQPFSSGRQVVVERHSREPGLRKNWHGGSDSQGGVFSDSRGGMMAASSSGTVGGFKAFKGASRPF</sequence>
<name>A0ABV0MQQ7_9TELE</name>
<dbReference type="Proteomes" id="UP001476798">
    <property type="component" value="Unassembled WGS sequence"/>
</dbReference>
<proteinExistence type="predicted"/>
<evidence type="ECO:0000313" key="3">
    <source>
        <dbReference type="Proteomes" id="UP001476798"/>
    </source>
</evidence>